<gene>
    <name evidence="2" type="ORF">NW768_002596</name>
</gene>
<feature type="signal peptide" evidence="1">
    <location>
        <begin position="1"/>
        <end position="20"/>
    </location>
</feature>
<reference evidence="2" key="1">
    <citation type="submission" date="2022-09" db="EMBL/GenBank/DDBJ databases">
        <title>Fusarium specimens isolated from Avocado Roots.</title>
        <authorList>
            <person name="Stajich J."/>
            <person name="Roper C."/>
            <person name="Heimlech-Rivalta G."/>
        </authorList>
    </citation>
    <scope>NUCLEOTIDE SEQUENCE</scope>
    <source>
        <strain evidence="2">CF00095</strain>
    </source>
</reference>
<organism evidence="2 3">
    <name type="scientific">Fusarium equiseti</name>
    <name type="common">Fusarium scirpi</name>
    <dbReference type="NCBI Taxonomy" id="61235"/>
    <lineage>
        <taxon>Eukaryota</taxon>
        <taxon>Fungi</taxon>
        <taxon>Dikarya</taxon>
        <taxon>Ascomycota</taxon>
        <taxon>Pezizomycotina</taxon>
        <taxon>Sordariomycetes</taxon>
        <taxon>Hypocreomycetidae</taxon>
        <taxon>Hypocreales</taxon>
        <taxon>Nectriaceae</taxon>
        <taxon>Fusarium</taxon>
        <taxon>Fusarium incarnatum-equiseti species complex</taxon>
    </lineage>
</organism>
<evidence type="ECO:0008006" key="4">
    <source>
        <dbReference type="Google" id="ProtNLM"/>
    </source>
</evidence>
<protein>
    <recommendedName>
        <fullName evidence="4">Ig-like domain-containing protein</fullName>
    </recommendedName>
</protein>
<keyword evidence="3" id="KW-1185">Reference proteome</keyword>
<evidence type="ECO:0000313" key="2">
    <source>
        <dbReference type="EMBL" id="KAJ4138728.1"/>
    </source>
</evidence>
<sequence length="291" mass="30447">MRSNVLVLGIGLFIADSALAGPCKPRTSKELTVTSTATAETATTVLQTSTAVLSEISTTVSTDVTSATTVAVETALTTSEAETSTAIDSRITADTTATTDTTVVADTTTVADTTVPETTTTAVIPVATYSFVVRGSPIDGATPQGNDEKGSTLTFTPDFYESRDRTYVIEPSTGRLQDTDTGTYVCVNHRATSTTSTPDLVANCGPDDQIGNDSFYDFMTCEVANGFLSCTAPRATCEFDIDLGDEVCTSGPGVIDQFYYQRRPAGANVWFIGSADIDAGYTSIALAATKI</sequence>
<accession>A0ABQ8RNV1</accession>
<name>A0ABQ8RNV1_FUSEQ</name>
<keyword evidence="1" id="KW-0732">Signal</keyword>
<evidence type="ECO:0000256" key="1">
    <source>
        <dbReference type="SAM" id="SignalP"/>
    </source>
</evidence>
<evidence type="ECO:0000313" key="3">
    <source>
        <dbReference type="Proteomes" id="UP001152024"/>
    </source>
</evidence>
<comment type="caution">
    <text evidence="2">The sequence shown here is derived from an EMBL/GenBank/DDBJ whole genome shotgun (WGS) entry which is preliminary data.</text>
</comment>
<feature type="chain" id="PRO_5047127271" description="Ig-like domain-containing protein" evidence="1">
    <location>
        <begin position="21"/>
        <end position="291"/>
    </location>
</feature>
<proteinExistence type="predicted"/>
<dbReference type="EMBL" id="JAOQBH010000003">
    <property type="protein sequence ID" value="KAJ4138728.1"/>
    <property type="molecule type" value="Genomic_DNA"/>
</dbReference>
<dbReference type="Proteomes" id="UP001152024">
    <property type="component" value="Unassembled WGS sequence"/>
</dbReference>